<dbReference type="PANTHER" id="PTHR43156:SF2">
    <property type="entry name" value="STAGE II SPORULATION PROTEIN E"/>
    <property type="match status" value="1"/>
</dbReference>
<organism evidence="4 5">
    <name type="scientific">Oleispira antarctica RB-8</name>
    <dbReference type="NCBI Taxonomy" id="698738"/>
    <lineage>
        <taxon>Bacteria</taxon>
        <taxon>Pseudomonadati</taxon>
        <taxon>Pseudomonadota</taxon>
        <taxon>Gammaproteobacteria</taxon>
        <taxon>Oceanospirillales</taxon>
        <taxon>Oceanospirillaceae</taxon>
        <taxon>Oleispira</taxon>
    </lineage>
</organism>
<dbReference type="InterPro" id="IPR052016">
    <property type="entry name" value="Bact_Sigma-Reg"/>
</dbReference>
<dbReference type="KEGG" id="oai:OLEAN_C16320"/>
<dbReference type="InterPro" id="IPR001789">
    <property type="entry name" value="Sig_transdc_resp-reg_receiver"/>
</dbReference>
<dbReference type="PATRIC" id="fig|698738.3.peg.1689"/>
<evidence type="ECO:0000313" key="4">
    <source>
        <dbReference type="EMBL" id="CCK75808.1"/>
    </source>
</evidence>
<protein>
    <submittedName>
        <fullName evidence="4">Response regulator of sigma subunit, serine phosphatase (CheY-RsbU)</fullName>
    </submittedName>
</protein>
<sequence length="562" mass="62351">MRILIVDDLEANRILLSHLVKQNGHVAITCGSAEQALQAYDTHGADVIFMDVVMPGVDGYLAAKQLKEVIGDYFVPIVFITALQDEDALVRCLEFGDDYLVRPFNQVMFNAKIAAHIRTIELHRKAQKQHEELTYLHTRLIQEQEMAQHVFDHATQVNHQNCESIQTYISSASQFNGDVLLIAKSPAGGVFIMLGDFTGHGLPAALGSLPLSQSFHSFVHKHLSVGDLAREMNRVLVDFLPDHMFCAAVIAELNAAGDKLNIWAGGLHDSLILDDQFEIQQRISSLHMPLGISEDEKFNTECTEYALKATDKVILYTDGILEASNDNGELFGRQRFETALQRSQCDIEKVRKGLYRFTGQQSGVFNQDDDISLVCINAGKVTFKASDLHSEQEDYGNQRAPIPWSITLDLKIEALRLGSPVSQLVDMMGEASGLYRHKPTLLLLLTELFNNALEHGVLGLESSLKEGSGGLVEYYGEREKRLKSYSQGRMNIQITHQLLPTGGVVSFIVTDSGKGFDYPQVASRSGDQSHGRGLSLVNQLCESVKFSDNGRCIEAAYGYKKD</sequence>
<dbReference type="InterPro" id="IPR001932">
    <property type="entry name" value="PPM-type_phosphatase-like_dom"/>
</dbReference>
<feature type="domain" description="Response regulatory" evidence="3">
    <location>
        <begin position="2"/>
        <end position="117"/>
    </location>
</feature>
<dbReference type="STRING" id="698738.OLEAN_C16320"/>
<dbReference type="InterPro" id="IPR036890">
    <property type="entry name" value="HATPase_C_sf"/>
</dbReference>
<dbReference type="Pfam" id="PF00072">
    <property type="entry name" value="Response_reg"/>
    <property type="match status" value="1"/>
</dbReference>
<dbReference type="GO" id="GO:0016791">
    <property type="term" value="F:phosphatase activity"/>
    <property type="evidence" value="ECO:0007669"/>
    <property type="project" value="TreeGrafter"/>
</dbReference>
<dbReference type="Pfam" id="PF13581">
    <property type="entry name" value="HATPase_c_2"/>
    <property type="match status" value="1"/>
</dbReference>
<keyword evidence="1" id="KW-0378">Hydrolase</keyword>
<keyword evidence="2" id="KW-0597">Phosphoprotein</keyword>
<dbReference type="AlphaFoldDB" id="R4YRB1"/>
<dbReference type="InterPro" id="IPR011006">
    <property type="entry name" value="CheY-like_superfamily"/>
</dbReference>
<accession>R4YRB1</accession>
<gene>
    <name evidence="4" type="primary">rsbU</name>
    <name evidence="4" type="ORF">OLEAN_C16320</name>
</gene>
<evidence type="ECO:0000256" key="2">
    <source>
        <dbReference type="PROSITE-ProRule" id="PRU00169"/>
    </source>
</evidence>
<dbReference type="Proteomes" id="UP000032749">
    <property type="component" value="Chromosome"/>
</dbReference>
<dbReference type="PANTHER" id="PTHR43156">
    <property type="entry name" value="STAGE II SPORULATION PROTEIN E-RELATED"/>
    <property type="match status" value="1"/>
</dbReference>
<proteinExistence type="predicted"/>
<reference evidence="4 5" key="1">
    <citation type="journal article" date="2013" name="Nat. Commun.">
        <title>Genome sequence and functional genomic analysis of the oil-degrading bacterium Oleispira antarctica.</title>
        <authorList>
            <person name="Kube M."/>
            <person name="Chernikova T.N."/>
            <person name="Al-Ramahi Y."/>
            <person name="Beloqui A."/>
            <person name="Lopez-Cortez N."/>
            <person name="Guazzaroni M.E."/>
            <person name="Heipieper H.J."/>
            <person name="Klages S."/>
            <person name="Kotsyurbenko O.R."/>
            <person name="Langer I."/>
            <person name="Nechitaylo T.Y."/>
            <person name="Lunsdorf H."/>
            <person name="Fernandez M."/>
            <person name="Juarez S."/>
            <person name="Ciordia S."/>
            <person name="Singer A."/>
            <person name="Kagan O."/>
            <person name="Egorova O."/>
            <person name="Petit P.A."/>
            <person name="Stogios P."/>
            <person name="Kim Y."/>
            <person name="Tchigvintsev A."/>
            <person name="Flick R."/>
            <person name="Denaro R."/>
            <person name="Genovese M."/>
            <person name="Albar J.P."/>
            <person name="Reva O.N."/>
            <person name="Martinez-Gomariz M."/>
            <person name="Tran H."/>
            <person name="Ferrer M."/>
            <person name="Savchenko A."/>
            <person name="Yakunin A.F."/>
            <person name="Yakimov M.M."/>
            <person name="Golyshina O.V."/>
            <person name="Reinhardt R."/>
            <person name="Golyshin P.N."/>
        </authorList>
    </citation>
    <scope>NUCLEOTIDE SEQUENCE [LARGE SCALE GENOMIC DNA]</scope>
</reference>
<dbReference type="Gene3D" id="3.30.565.10">
    <property type="entry name" value="Histidine kinase-like ATPase, C-terminal domain"/>
    <property type="match status" value="1"/>
</dbReference>
<dbReference type="Pfam" id="PF07228">
    <property type="entry name" value="SpoIIE"/>
    <property type="match status" value="1"/>
</dbReference>
<dbReference type="PROSITE" id="PS50110">
    <property type="entry name" value="RESPONSE_REGULATORY"/>
    <property type="match status" value="1"/>
</dbReference>
<dbReference type="SUPFAM" id="SSF55874">
    <property type="entry name" value="ATPase domain of HSP90 chaperone/DNA topoisomerase II/histidine kinase"/>
    <property type="match status" value="1"/>
</dbReference>
<dbReference type="Gene3D" id="3.40.50.2300">
    <property type="match status" value="1"/>
</dbReference>
<evidence type="ECO:0000256" key="1">
    <source>
        <dbReference type="ARBA" id="ARBA00022801"/>
    </source>
</evidence>
<dbReference type="EMBL" id="FO203512">
    <property type="protein sequence ID" value="CCK75808.1"/>
    <property type="molecule type" value="Genomic_DNA"/>
</dbReference>
<name>R4YRB1_OLEAN</name>
<dbReference type="HOGENOM" id="CLU_000445_43_7_6"/>
<keyword evidence="5" id="KW-1185">Reference proteome</keyword>
<dbReference type="SUPFAM" id="SSF52172">
    <property type="entry name" value="CheY-like"/>
    <property type="match status" value="1"/>
</dbReference>
<dbReference type="InterPro" id="IPR003594">
    <property type="entry name" value="HATPase_dom"/>
</dbReference>
<dbReference type="SMART" id="SM00448">
    <property type="entry name" value="REC"/>
    <property type="match status" value="1"/>
</dbReference>
<dbReference type="GO" id="GO:0000160">
    <property type="term" value="P:phosphorelay signal transduction system"/>
    <property type="evidence" value="ECO:0007669"/>
    <property type="project" value="InterPro"/>
</dbReference>
<dbReference type="InterPro" id="IPR036457">
    <property type="entry name" value="PPM-type-like_dom_sf"/>
</dbReference>
<evidence type="ECO:0000313" key="5">
    <source>
        <dbReference type="Proteomes" id="UP000032749"/>
    </source>
</evidence>
<dbReference type="Gene3D" id="3.60.40.10">
    <property type="entry name" value="PPM-type phosphatase domain"/>
    <property type="match status" value="1"/>
</dbReference>
<dbReference type="SMART" id="SM00331">
    <property type="entry name" value="PP2C_SIG"/>
    <property type="match status" value="1"/>
</dbReference>
<evidence type="ECO:0000259" key="3">
    <source>
        <dbReference type="PROSITE" id="PS50110"/>
    </source>
</evidence>
<feature type="modified residue" description="4-aspartylphosphate" evidence="2">
    <location>
        <position position="51"/>
    </location>
</feature>